<evidence type="ECO:0000259" key="1">
    <source>
        <dbReference type="Pfam" id="PF13808"/>
    </source>
</evidence>
<dbReference type="InterPro" id="IPR032806">
    <property type="entry name" value="YbfD_N"/>
</dbReference>
<reference evidence="3 4" key="1">
    <citation type="submission" date="2018-08" db="EMBL/GenBank/DDBJ databases">
        <title>Meiothermus luteus KCTC 52599 genome sequencing project.</title>
        <authorList>
            <person name="Da Costa M.S."/>
            <person name="Albuquerque L."/>
            <person name="Raposo P."/>
            <person name="Froufe H.J.C."/>
            <person name="Barroso C.S."/>
            <person name="Egas C."/>
        </authorList>
    </citation>
    <scope>NUCLEOTIDE SEQUENCE [LARGE SCALE GENOMIC DNA]</scope>
    <source>
        <strain evidence="3 4">KCTC 52599</strain>
    </source>
</reference>
<accession>A0A399F0G2</accession>
<keyword evidence="4" id="KW-1185">Reference proteome</keyword>
<evidence type="ECO:0000313" key="4">
    <source>
        <dbReference type="Proteomes" id="UP000265800"/>
    </source>
</evidence>
<protein>
    <submittedName>
        <fullName evidence="3">DDE Tnp 1-associated</fullName>
    </submittedName>
</protein>
<dbReference type="Pfam" id="PF13808">
    <property type="entry name" value="DDE_Tnp_1_assoc"/>
    <property type="match status" value="1"/>
</dbReference>
<dbReference type="AlphaFoldDB" id="A0A399F0G2"/>
<sequence>MQAVSIPSPLPYLAQIPDPREPLRTQHQWQDLLLICLMAVGSGRHNILAIRQWVKDHRAFLLNQVGIRTRLNQRKPPSTASFGF</sequence>
<comment type="caution">
    <text evidence="3">The sequence shown here is derived from an EMBL/GenBank/DDBJ whole genome shotgun (WGS) entry which is preliminary data.</text>
</comment>
<dbReference type="Proteomes" id="UP000265800">
    <property type="component" value="Unassembled WGS sequence"/>
</dbReference>
<proteinExistence type="predicted"/>
<gene>
    <name evidence="3" type="ORF">Mlute_00320</name>
    <name evidence="2" type="ORF">Mlute_02916</name>
</gene>
<evidence type="ECO:0000313" key="2">
    <source>
        <dbReference type="EMBL" id="RIH80587.1"/>
    </source>
</evidence>
<name>A0A399F0G2_9DEIN</name>
<feature type="domain" description="H repeat-associated protein N-terminal" evidence="1">
    <location>
        <begin position="12"/>
        <end position="69"/>
    </location>
</feature>
<dbReference type="EMBL" id="QWKZ01000214">
    <property type="protein sequence ID" value="RIH80587.1"/>
    <property type="molecule type" value="Genomic_DNA"/>
</dbReference>
<evidence type="ECO:0000313" key="3">
    <source>
        <dbReference type="EMBL" id="RIH89523.1"/>
    </source>
</evidence>
<dbReference type="RefSeq" id="WP_245958804.1">
    <property type="nucleotide sequence ID" value="NZ_QWKZ01000005.1"/>
</dbReference>
<organism evidence="3 4">
    <name type="scientific">Meiothermus luteus</name>
    <dbReference type="NCBI Taxonomy" id="2026184"/>
    <lineage>
        <taxon>Bacteria</taxon>
        <taxon>Thermotogati</taxon>
        <taxon>Deinococcota</taxon>
        <taxon>Deinococci</taxon>
        <taxon>Thermales</taxon>
        <taxon>Thermaceae</taxon>
        <taxon>Meiothermus</taxon>
    </lineage>
</organism>
<dbReference type="EMBL" id="QWKZ01000005">
    <property type="protein sequence ID" value="RIH89523.1"/>
    <property type="molecule type" value="Genomic_DNA"/>
</dbReference>